<feature type="active site" evidence="5">
    <location>
        <position position="260"/>
    </location>
</feature>
<dbReference type="STRING" id="913774.A0A0C3GX06"/>
<dbReference type="SUPFAM" id="SSF53720">
    <property type="entry name" value="ALDH-like"/>
    <property type="match status" value="1"/>
</dbReference>
<name>A0A0C3GX06_OIDMZ</name>
<keyword evidence="2 6" id="KW-0560">Oxidoreductase</keyword>
<sequence length="488" mass="52615">MASKPLGKPDTIETRLFIDGEFKPSLSGKKFDVINPSTEEVAATVCEALPEDVDSAVEAAKAAFPSWSGLEASARADYIFKLADGVEKCLNEIGYLEAITMGKPYLAPPYTWVGRHTVDVLRYSASLAMDVTGESSLNSPEFVNISLRQPFGVGAAIVPWNGPTFMLANKIGPGLVAGNTMVVKSSEKSPLSALVIARIANEIGLPKGVLNVLSGFGFPCGDAISRHIDIRVISFTGSVGTGKAIKKASAESNLKKVVLELGGKNPLIVFDDADLTHAVPAAAASVIANSGQGCILTSRIYVQQDIAEKFIEGVKNAMIKIGGNVDDPTEKTTRGPQADKIQFDRIMNYFQYAKEQGLELRLGGGRARSKGYFVEPTIYTNVPEDARIMKEEIFGPVVCINTFVDEGEVIEKANDTEYGLYASVFTRDISRALRVAKQLEAGSIGINATATTKLDMPMGGWKQSGDGREFSKHAWEEWTEQKSVFIKL</sequence>
<dbReference type="InParanoid" id="A0A0C3GX06"/>
<gene>
    <name evidence="8" type="ORF">OIDMADRAFT_133737</name>
</gene>
<evidence type="ECO:0000256" key="5">
    <source>
        <dbReference type="PROSITE-ProRule" id="PRU10007"/>
    </source>
</evidence>
<comment type="catalytic activity">
    <reaction evidence="4">
        <text>an aldehyde + NAD(+) + H2O = a carboxylate + NADH + 2 H(+)</text>
        <dbReference type="Rhea" id="RHEA:16185"/>
        <dbReference type="ChEBI" id="CHEBI:15377"/>
        <dbReference type="ChEBI" id="CHEBI:15378"/>
        <dbReference type="ChEBI" id="CHEBI:17478"/>
        <dbReference type="ChEBI" id="CHEBI:29067"/>
        <dbReference type="ChEBI" id="CHEBI:57540"/>
        <dbReference type="ChEBI" id="CHEBI:57945"/>
        <dbReference type="EC" id="1.2.1.3"/>
    </reaction>
</comment>
<dbReference type="InterPro" id="IPR016162">
    <property type="entry name" value="Ald_DH_N"/>
</dbReference>
<dbReference type="PANTHER" id="PTHR11699">
    <property type="entry name" value="ALDEHYDE DEHYDROGENASE-RELATED"/>
    <property type="match status" value="1"/>
</dbReference>
<keyword evidence="9" id="KW-1185">Reference proteome</keyword>
<dbReference type="EC" id="1.2.1.3" evidence="3"/>
<accession>A0A0C3GX06</accession>
<evidence type="ECO:0000313" key="8">
    <source>
        <dbReference type="EMBL" id="KIM95794.1"/>
    </source>
</evidence>
<reference evidence="9" key="2">
    <citation type="submission" date="2015-01" db="EMBL/GenBank/DDBJ databases">
        <title>Evolutionary Origins and Diversification of the Mycorrhizal Mutualists.</title>
        <authorList>
            <consortium name="DOE Joint Genome Institute"/>
            <consortium name="Mycorrhizal Genomics Consortium"/>
            <person name="Kohler A."/>
            <person name="Kuo A."/>
            <person name="Nagy L.G."/>
            <person name="Floudas D."/>
            <person name="Copeland A."/>
            <person name="Barry K.W."/>
            <person name="Cichocki N."/>
            <person name="Veneault-Fourrey C."/>
            <person name="LaButti K."/>
            <person name="Lindquist E.A."/>
            <person name="Lipzen A."/>
            <person name="Lundell T."/>
            <person name="Morin E."/>
            <person name="Murat C."/>
            <person name="Riley R."/>
            <person name="Ohm R."/>
            <person name="Sun H."/>
            <person name="Tunlid A."/>
            <person name="Henrissat B."/>
            <person name="Grigoriev I.V."/>
            <person name="Hibbett D.S."/>
            <person name="Martin F."/>
        </authorList>
    </citation>
    <scope>NUCLEOTIDE SEQUENCE [LARGE SCALE GENOMIC DNA]</scope>
    <source>
        <strain evidence="9">Zn</strain>
    </source>
</reference>
<dbReference type="PROSITE" id="PS00687">
    <property type="entry name" value="ALDEHYDE_DEHYDR_GLU"/>
    <property type="match status" value="1"/>
</dbReference>
<evidence type="ECO:0000256" key="3">
    <source>
        <dbReference type="ARBA" id="ARBA00024226"/>
    </source>
</evidence>
<evidence type="ECO:0000256" key="4">
    <source>
        <dbReference type="ARBA" id="ARBA00049194"/>
    </source>
</evidence>
<dbReference type="AlphaFoldDB" id="A0A0C3GX06"/>
<dbReference type="InterPro" id="IPR029510">
    <property type="entry name" value="Ald_DH_CS_GLU"/>
</dbReference>
<dbReference type="OrthoDB" id="310895at2759"/>
<dbReference type="EMBL" id="KN832886">
    <property type="protein sequence ID" value="KIM95794.1"/>
    <property type="molecule type" value="Genomic_DNA"/>
</dbReference>
<proteinExistence type="inferred from homology"/>
<evidence type="ECO:0000256" key="1">
    <source>
        <dbReference type="ARBA" id="ARBA00009986"/>
    </source>
</evidence>
<organism evidence="8 9">
    <name type="scientific">Oidiodendron maius (strain Zn)</name>
    <dbReference type="NCBI Taxonomy" id="913774"/>
    <lineage>
        <taxon>Eukaryota</taxon>
        <taxon>Fungi</taxon>
        <taxon>Dikarya</taxon>
        <taxon>Ascomycota</taxon>
        <taxon>Pezizomycotina</taxon>
        <taxon>Leotiomycetes</taxon>
        <taxon>Leotiomycetes incertae sedis</taxon>
        <taxon>Myxotrichaceae</taxon>
        <taxon>Oidiodendron</taxon>
    </lineage>
</organism>
<dbReference type="Gene3D" id="3.40.605.10">
    <property type="entry name" value="Aldehyde Dehydrogenase, Chain A, domain 1"/>
    <property type="match status" value="1"/>
</dbReference>
<evidence type="ECO:0000313" key="9">
    <source>
        <dbReference type="Proteomes" id="UP000054321"/>
    </source>
</evidence>
<dbReference type="FunFam" id="3.40.605.10:FF:000001">
    <property type="entry name" value="Aldehyde dehydrogenase 1"/>
    <property type="match status" value="1"/>
</dbReference>
<comment type="similarity">
    <text evidence="1 6">Belongs to the aldehyde dehydrogenase family.</text>
</comment>
<dbReference type="InterPro" id="IPR016161">
    <property type="entry name" value="Ald_DH/histidinol_DH"/>
</dbReference>
<dbReference type="Proteomes" id="UP000054321">
    <property type="component" value="Unassembled WGS sequence"/>
</dbReference>
<feature type="domain" description="Aldehyde dehydrogenase" evidence="7">
    <location>
        <begin position="27"/>
        <end position="484"/>
    </location>
</feature>
<evidence type="ECO:0000259" key="7">
    <source>
        <dbReference type="Pfam" id="PF00171"/>
    </source>
</evidence>
<dbReference type="FunFam" id="3.40.309.10:FF:000012">
    <property type="entry name" value="Betaine aldehyde dehydrogenase"/>
    <property type="match status" value="1"/>
</dbReference>
<reference evidence="8 9" key="1">
    <citation type="submission" date="2014-04" db="EMBL/GenBank/DDBJ databases">
        <authorList>
            <consortium name="DOE Joint Genome Institute"/>
            <person name="Kuo A."/>
            <person name="Martino E."/>
            <person name="Perotto S."/>
            <person name="Kohler A."/>
            <person name="Nagy L.G."/>
            <person name="Floudas D."/>
            <person name="Copeland A."/>
            <person name="Barry K.W."/>
            <person name="Cichocki N."/>
            <person name="Veneault-Fourrey C."/>
            <person name="LaButti K."/>
            <person name="Lindquist E.A."/>
            <person name="Lipzen A."/>
            <person name="Lundell T."/>
            <person name="Morin E."/>
            <person name="Murat C."/>
            <person name="Sun H."/>
            <person name="Tunlid A."/>
            <person name="Henrissat B."/>
            <person name="Grigoriev I.V."/>
            <person name="Hibbett D.S."/>
            <person name="Martin F."/>
            <person name="Nordberg H.P."/>
            <person name="Cantor M.N."/>
            <person name="Hua S.X."/>
        </authorList>
    </citation>
    <scope>NUCLEOTIDE SEQUENCE [LARGE SCALE GENOMIC DNA]</scope>
    <source>
        <strain evidence="8 9">Zn</strain>
    </source>
</reference>
<dbReference type="Gene3D" id="3.40.309.10">
    <property type="entry name" value="Aldehyde Dehydrogenase, Chain A, domain 2"/>
    <property type="match status" value="1"/>
</dbReference>
<dbReference type="InterPro" id="IPR015590">
    <property type="entry name" value="Aldehyde_DH_dom"/>
</dbReference>
<dbReference type="HOGENOM" id="CLU_005391_0_0_1"/>
<dbReference type="Pfam" id="PF00171">
    <property type="entry name" value="Aldedh"/>
    <property type="match status" value="1"/>
</dbReference>
<dbReference type="GO" id="GO:0004029">
    <property type="term" value="F:aldehyde dehydrogenase (NAD+) activity"/>
    <property type="evidence" value="ECO:0007669"/>
    <property type="project" value="UniProtKB-EC"/>
</dbReference>
<evidence type="ECO:0000256" key="6">
    <source>
        <dbReference type="RuleBase" id="RU003345"/>
    </source>
</evidence>
<evidence type="ECO:0000256" key="2">
    <source>
        <dbReference type="ARBA" id="ARBA00023002"/>
    </source>
</evidence>
<dbReference type="InterPro" id="IPR016163">
    <property type="entry name" value="Ald_DH_C"/>
</dbReference>
<protein>
    <recommendedName>
        <fullName evidence="3">aldehyde dehydrogenase (NAD(+))</fullName>
        <ecNumber evidence="3">1.2.1.3</ecNumber>
    </recommendedName>
</protein>